<proteinExistence type="predicted"/>
<dbReference type="AlphaFoldDB" id="A0A448WDQ6"/>
<accession>A0A448WDQ6</accession>
<evidence type="ECO:0000313" key="1">
    <source>
        <dbReference type="EMBL" id="VEL09281.1"/>
    </source>
</evidence>
<dbReference type="PANTHER" id="PTHR43763:SF6">
    <property type="entry name" value="XAA-PRO AMINOPEPTIDASE 1"/>
    <property type="match status" value="1"/>
</dbReference>
<protein>
    <recommendedName>
        <fullName evidence="3">Creatinase N-terminal domain-containing protein</fullName>
    </recommendedName>
</protein>
<sequence>MTPEVSASSGEGICPSQSTSKFRRLMPINDANLVDLTWAILGQTGSPGCIRPTRLPSSLRHPSSEWQGPSGLTDRLNSLCRTMRQRGASYLLVHALDEIAWLLGLRGGDLEHCPVFTAYLAVSATGQLDWFLPEATLRVSPAGGEEAVGAVRAALTANDPPGKVRQF</sequence>
<dbReference type="InterPro" id="IPR029149">
    <property type="entry name" value="Creatin/AminoP/Spt16_N"/>
</dbReference>
<evidence type="ECO:0008006" key="3">
    <source>
        <dbReference type="Google" id="ProtNLM"/>
    </source>
</evidence>
<comment type="caution">
    <text evidence="1">The sequence shown here is derived from an EMBL/GenBank/DDBJ whole genome shotgun (WGS) entry which is preliminary data.</text>
</comment>
<dbReference type="Pfam" id="PF16189">
    <property type="entry name" value="Creatinase_N_2"/>
    <property type="match status" value="1"/>
</dbReference>
<keyword evidence="2" id="KW-1185">Reference proteome</keyword>
<gene>
    <name evidence="1" type="ORF">PXEA_LOCUS2721</name>
</gene>
<dbReference type="PANTHER" id="PTHR43763">
    <property type="entry name" value="XAA-PRO AMINOPEPTIDASE 1"/>
    <property type="match status" value="1"/>
</dbReference>
<reference evidence="1" key="1">
    <citation type="submission" date="2018-11" db="EMBL/GenBank/DDBJ databases">
        <authorList>
            <consortium name="Pathogen Informatics"/>
        </authorList>
    </citation>
    <scope>NUCLEOTIDE SEQUENCE</scope>
</reference>
<dbReference type="InterPro" id="IPR050422">
    <property type="entry name" value="X-Pro_aminopeptidase_P"/>
</dbReference>
<dbReference type="Gene3D" id="3.40.350.10">
    <property type="entry name" value="Creatinase/prolidase N-terminal domain"/>
    <property type="match status" value="1"/>
</dbReference>
<name>A0A448WDQ6_9PLAT</name>
<evidence type="ECO:0000313" key="2">
    <source>
        <dbReference type="Proteomes" id="UP000784294"/>
    </source>
</evidence>
<organism evidence="1 2">
    <name type="scientific">Protopolystoma xenopodis</name>
    <dbReference type="NCBI Taxonomy" id="117903"/>
    <lineage>
        <taxon>Eukaryota</taxon>
        <taxon>Metazoa</taxon>
        <taxon>Spiralia</taxon>
        <taxon>Lophotrochozoa</taxon>
        <taxon>Platyhelminthes</taxon>
        <taxon>Monogenea</taxon>
        <taxon>Polyopisthocotylea</taxon>
        <taxon>Polystomatidea</taxon>
        <taxon>Polystomatidae</taxon>
        <taxon>Protopolystoma</taxon>
    </lineage>
</organism>
<dbReference type="EMBL" id="CAAALY010005935">
    <property type="protein sequence ID" value="VEL09281.1"/>
    <property type="molecule type" value="Genomic_DNA"/>
</dbReference>
<dbReference type="Proteomes" id="UP000784294">
    <property type="component" value="Unassembled WGS sequence"/>
</dbReference>
<dbReference type="OrthoDB" id="9995434at2759"/>